<evidence type="ECO:0000259" key="1">
    <source>
        <dbReference type="Pfam" id="PF00534"/>
    </source>
</evidence>
<dbReference type="SUPFAM" id="SSF53756">
    <property type="entry name" value="UDP-Glycosyltransferase/glycogen phosphorylase"/>
    <property type="match status" value="1"/>
</dbReference>
<keyword evidence="3" id="KW-0328">Glycosyltransferase</keyword>
<reference evidence="3 4" key="1">
    <citation type="submission" date="2024-08" db="EMBL/GenBank/DDBJ databases">
        <authorList>
            <person name="Lu H."/>
        </authorList>
    </citation>
    <scope>NUCLEOTIDE SEQUENCE [LARGE SCALE GENOMIC DNA]</scope>
    <source>
        <strain evidence="3 4">BYS78W</strain>
    </source>
</reference>
<keyword evidence="4" id="KW-1185">Reference proteome</keyword>
<dbReference type="InterPro" id="IPR001296">
    <property type="entry name" value="Glyco_trans_1"/>
</dbReference>
<dbReference type="Gene3D" id="3.40.50.2000">
    <property type="entry name" value="Glycogen Phosphorylase B"/>
    <property type="match status" value="2"/>
</dbReference>
<proteinExistence type="predicted"/>
<dbReference type="EMBL" id="JBIGIC010000004">
    <property type="protein sequence ID" value="MFG6486781.1"/>
    <property type="molecule type" value="Genomic_DNA"/>
</dbReference>
<keyword evidence="3" id="KW-0808">Transferase</keyword>
<dbReference type="PANTHER" id="PTHR45947:SF3">
    <property type="entry name" value="SULFOQUINOVOSYL TRANSFERASE SQD2"/>
    <property type="match status" value="1"/>
</dbReference>
<dbReference type="InterPro" id="IPR028098">
    <property type="entry name" value="Glyco_trans_4-like_N"/>
</dbReference>
<name>A0ABW7HAN0_9BURK</name>
<dbReference type="GO" id="GO:0016757">
    <property type="term" value="F:glycosyltransferase activity"/>
    <property type="evidence" value="ECO:0007669"/>
    <property type="project" value="UniProtKB-KW"/>
</dbReference>
<dbReference type="Proteomes" id="UP001606134">
    <property type="component" value="Unassembled WGS sequence"/>
</dbReference>
<accession>A0ABW7HAN0</accession>
<comment type="caution">
    <text evidence="3">The sequence shown here is derived from an EMBL/GenBank/DDBJ whole genome shotgun (WGS) entry which is preliminary data.</text>
</comment>
<evidence type="ECO:0000259" key="2">
    <source>
        <dbReference type="Pfam" id="PF13579"/>
    </source>
</evidence>
<dbReference type="Pfam" id="PF13579">
    <property type="entry name" value="Glyco_trans_4_4"/>
    <property type="match status" value="1"/>
</dbReference>
<dbReference type="Pfam" id="PF00534">
    <property type="entry name" value="Glycos_transf_1"/>
    <property type="match status" value="1"/>
</dbReference>
<evidence type="ECO:0000313" key="3">
    <source>
        <dbReference type="EMBL" id="MFG6486781.1"/>
    </source>
</evidence>
<protein>
    <submittedName>
        <fullName evidence="3">Glycosyltransferase family 4 protein</fullName>
        <ecNumber evidence="3">2.4.-.-</ecNumber>
    </submittedName>
</protein>
<dbReference type="EC" id="2.4.-.-" evidence="3"/>
<gene>
    <name evidence="3" type="ORF">ACG04R_08870</name>
</gene>
<evidence type="ECO:0000313" key="4">
    <source>
        <dbReference type="Proteomes" id="UP001606134"/>
    </source>
</evidence>
<dbReference type="InterPro" id="IPR050194">
    <property type="entry name" value="Glycosyltransferase_grp1"/>
</dbReference>
<dbReference type="RefSeq" id="WP_394408345.1">
    <property type="nucleotide sequence ID" value="NZ_JBIGIC010000004.1"/>
</dbReference>
<feature type="domain" description="Glycosyl transferase family 1" evidence="1">
    <location>
        <begin position="198"/>
        <end position="350"/>
    </location>
</feature>
<feature type="domain" description="Glycosyltransferase subfamily 4-like N-terminal" evidence="2">
    <location>
        <begin position="52"/>
        <end position="167"/>
    </location>
</feature>
<dbReference type="CDD" id="cd03801">
    <property type="entry name" value="GT4_PimA-like"/>
    <property type="match status" value="1"/>
</dbReference>
<dbReference type="PANTHER" id="PTHR45947">
    <property type="entry name" value="SULFOQUINOVOSYL TRANSFERASE SQD2"/>
    <property type="match status" value="1"/>
</dbReference>
<organism evidence="3 4">
    <name type="scientific">Pelomonas candidula</name>
    <dbReference type="NCBI Taxonomy" id="3299025"/>
    <lineage>
        <taxon>Bacteria</taxon>
        <taxon>Pseudomonadati</taxon>
        <taxon>Pseudomonadota</taxon>
        <taxon>Betaproteobacteria</taxon>
        <taxon>Burkholderiales</taxon>
        <taxon>Sphaerotilaceae</taxon>
        <taxon>Roseateles</taxon>
    </lineage>
</organism>
<sequence length="375" mass="41233">MTASPVRRCVWTFVSNMYPSADDVSYGAFVQRSREDLISQGFNIEAEILIRGRSSGLARLRAYAKHYSALALLLLQPRLRHLYIHYASHHCLLPALGARFLGLQVLVNIHGDDLALARVSLYRRVMKTGQSLLLRSARMIVVPSPYFRDLLMQTLPDINPNRVVVSPSSGIDFQSLSAATRNRASYWQQDQSSRIANFGYIGRIDADKGWEVLFDAFIQLPDSLRRRAQLHFWGDGKEASRLRERIAMEAAGQVTHHGAVPAAELPAAHTRFDFHVVPSSRESLGLAAIEGLGAGHVLICSRIRPFTDITVDGVSALHFDPTSACDLGAVLARALEASDETLAALAANGQALARAFDRAIVAADLAEHIDLCFPV</sequence>